<reference evidence="12 13" key="1">
    <citation type="journal article" date="2010" name="Plant Cell">
        <title>The Chlorella variabilis NC64A genome reveals adaptation to photosymbiosis, coevolution with viruses, and cryptic sex.</title>
        <authorList>
            <person name="Blanc G."/>
            <person name="Duncan G."/>
            <person name="Agarkova I."/>
            <person name="Borodovsky M."/>
            <person name="Gurnon J."/>
            <person name="Kuo A."/>
            <person name="Lindquist E."/>
            <person name="Lucas S."/>
            <person name="Pangilinan J."/>
            <person name="Polle J."/>
            <person name="Salamov A."/>
            <person name="Terry A."/>
            <person name="Yamada T."/>
            <person name="Dunigan D.D."/>
            <person name="Grigoriev I.V."/>
            <person name="Claverie J.M."/>
            <person name="Van Etten J.L."/>
        </authorList>
    </citation>
    <scope>NUCLEOTIDE SEQUENCE [LARGE SCALE GENOMIC DNA]</scope>
    <source>
        <strain evidence="12 13">NC64A</strain>
    </source>
</reference>
<evidence type="ECO:0000256" key="1">
    <source>
        <dbReference type="ARBA" id="ARBA00004229"/>
    </source>
</evidence>
<feature type="non-terminal residue" evidence="12">
    <location>
        <position position="54"/>
    </location>
</feature>
<gene>
    <name evidence="12" type="ORF">CHLNCDRAFT_15244</name>
</gene>
<dbReference type="SUPFAM" id="SSF52833">
    <property type="entry name" value="Thioredoxin-like"/>
    <property type="match status" value="1"/>
</dbReference>
<keyword evidence="13" id="KW-1185">Reference proteome</keyword>
<dbReference type="Pfam" id="PF00085">
    <property type="entry name" value="Thioredoxin"/>
    <property type="match status" value="1"/>
</dbReference>
<dbReference type="AlphaFoldDB" id="E1ZAG2"/>
<dbReference type="GeneID" id="17356741"/>
<name>E1ZAG2_CHLVA</name>
<evidence type="ECO:0000259" key="11">
    <source>
        <dbReference type="Pfam" id="PF00085"/>
    </source>
</evidence>
<keyword evidence="2" id="KW-0813">Transport</keyword>
<accession>E1ZAG2</accession>
<dbReference type="Gene3D" id="3.40.30.10">
    <property type="entry name" value="Glutaredoxin"/>
    <property type="match status" value="1"/>
</dbReference>
<dbReference type="GO" id="GO:0009507">
    <property type="term" value="C:chloroplast"/>
    <property type="evidence" value="ECO:0007669"/>
    <property type="project" value="UniProtKB-SubCell"/>
</dbReference>
<dbReference type="InterPro" id="IPR017937">
    <property type="entry name" value="Thioredoxin_CS"/>
</dbReference>
<dbReference type="EMBL" id="GL433840">
    <property type="protein sequence ID" value="EFN57256.1"/>
    <property type="molecule type" value="Genomic_DNA"/>
</dbReference>
<evidence type="ECO:0000256" key="4">
    <source>
        <dbReference type="ARBA" id="ARBA00022640"/>
    </source>
</evidence>
<evidence type="ECO:0000256" key="9">
    <source>
        <dbReference type="ARBA" id="ARBA00023284"/>
    </source>
</evidence>
<keyword evidence="3" id="KW-0150">Chloroplast</keyword>
<keyword evidence="6" id="KW-0249">Electron transport</keyword>
<evidence type="ECO:0000256" key="6">
    <source>
        <dbReference type="ARBA" id="ARBA00022982"/>
    </source>
</evidence>
<organism evidence="13">
    <name type="scientific">Chlorella variabilis</name>
    <name type="common">Green alga</name>
    <dbReference type="NCBI Taxonomy" id="554065"/>
    <lineage>
        <taxon>Eukaryota</taxon>
        <taxon>Viridiplantae</taxon>
        <taxon>Chlorophyta</taxon>
        <taxon>core chlorophytes</taxon>
        <taxon>Trebouxiophyceae</taxon>
        <taxon>Chlorellales</taxon>
        <taxon>Chlorellaceae</taxon>
        <taxon>Chlorella clade</taxon>
        <taxon>Chlorella</taxon>
    </lineage>
</organism>
<feature type="non-terminal residue" evidence="12">
    <location>
        <position position="1"/>
    </location>
</feature>
<keyword evidence="4" id="KW-0934">Plastid</keyword>
<dbReference type="InParanoid" id="E1ZAG2"/>
<protein>
    <recommendedName>
        <fullName evidence="11">Thioredoxin domain-containing protein</fullName>
    </recommendedName>
</protein>
<evidence type="ECO:0000256" key="8">
    <source>
        <dbReference type="ARBA" id="ARBA00023157"/>
    </source>
</evidence>
<comment type="similarity">
    <text evidence="10">Belongs to the thioredoxin family. Plant CITRX-type subfamily.</text>
</comment>
<sequence length="54" mass="6104">RPLIIDFYATWCGPCVLLAKELETVAERMGEAVRILKIDTDKNPDISTQLQART</sequence>
<evidence type="ECO:0000256" key="2">
    <source>
        <dbReference type="ARBA" id="ARBA00022448"/>
    </source>
</evidence>
<keyword evidence="9" id="KW-0676">Redox-active center</keyword>
<dbReference type="InterPro" id="IPR044182">
    <property type="entry name" value="CITRX"/>
</dbReference>
<dbReference type="CDD" id="cd02947">
    <property type="entry name" value="TRX_family"/>
    <property type="match status" value="1"/>
</dbReference>
<evidence type="ECO:0000256" key="5">
    <source>
        <dbReference type="ARBA" id="ARBA00022946"/>
    </source>
</evidence>
<dbReference type="GO" id="GO:0015035">
    <property type="term" value="F:protein-disulfide reductase activity"/>
    <property type="evidence" value="ECO:0007669"/>
    <property type="project" value="InterPro"/>
</dbReference>
<dbReference type="GO" id="GO:0045454">
    <property type="term" value="P:cell redox homeostasis"/>
    <property type="evidence" value="ECO:0007669"/>
    <property type="project" value="InterPro"/>
</dbReference>
<dbReference type="PANTHER" id="PTHR47834:SF2">
    <property type="entry name" value="THIOREDOXIN-LIKE PROTEIN CITRX, CHLOROPLASTIC"/>
    <property type="match status" value="1"/>
</dbReference>
<dbReference type="InterPro" id="IPR013766">
    <property type="entry name" value="Thioredoxin_domain"/>
</dbReference>
<dbReference type="eggNOG" id="KOG0907">
    <property type="taxonomic scope" value="Eukaryota"/>
</dbReference>
<dbReference type="PANTHER" id="PTHR47834">
    <property type="entry name" value="THIOREDOXIN-LIKE PROTEIN CITRX, CHLOROPLASTIC"/>
    <property type="match status" value="1"/>
</dbReference>
<evidence type="ECO:0000256" key="10">
    <source>
        <dbReference type="ARBA" id="ARBA00024039"/>
    </source>
</evidence>
<evidence type="ECO:0000256" key="7">
    <source>
        <dbReference type="ARBA" id="ARBA00023002"/>
    </source>
</evidence>
<keyword evidence="7" id="KW-0560">Oxidoreductase</keyword>
<keyword evidence="5" id="KW-0809">Transit peptide</keyword>
<dbReference type="STRING" id="554065.E1ZAG2"/>
<dbReference type="InterPro" id="IPR036249">
    <property type="entry name" value="Thioredoxin-like_sf"/>
</dbReference>
<feature type="domain" description="Thioredoxin" evidence="11">
    <location>
        <begin position="2"/>
        <end position="51"/>
    </location>
</feature>
<evidence type="ECO:0000313" key="12">
    <source>
        <dbReference type="EMBL" id="EFN57256.1"/>
    </source>
</evidence>
<evidence type="ECO:0000256" key="3">
    <source>
        <dbReference type="ARBA" id="ARBA00022528"/>
    </source>
</evidence>
<dbReference type="Proteomes" id="UP000008141">
    <property type="component" value="Unassembled WGS sequence"/>
</dbReference>
<dbReference type="RefSeq" id="XP_005849358.1">
    <property type="nucleotide sequence ID" value="XM_005849296.1"/>
</dbReference>
<keyword evidence="8" id="KW-1015">Disulfide bond</keyword>
<proteinExistence type="inferred from homology"/>
<dbReference type="KEGG" id="cvr:CHLNCDRAFT_15244"/>
<dbReference type="PROSITE" id="PS00194">
    <property type="entry name" value="THIOREDOXIN_1"/>
    <property type="match status" value="1"/>
</dbReference>
<dbReference type="OrthoDB" id="2121326at2759"/>
<comment type="subcellular location">
    <subcellularLocation>
        <location evidence="1">Plastid</location>
        <location evidence="1">Chloroplast</location>
    </subcellularLocation>
</comment>
<evidence type="ECO:0000313" key="13">
    <source>
        <dbReference type="Proteomes" id="UP000008141"/>
    </source>
</evidence>